<dbReference type="Proteomes" id="UP000243494">
    <property type="component" value="Unassembled WGS sequence"/>
</dbReference>
<name>A0A371IVQ6_9FIRM</name>
<gene>
    <name evidence="2" type="ORF">CHF27_002600</name>
</gene>
<accession>A0A371IVQ6</accession>
<comment type="caution">
    <text evidence="2">The sequence shown here is derived from an EMBL/GenBank/DDBJ whole genome shotgun (WGS) entry which is preliminary data.</text>
</comment>
<proteinExistence type="predicted"/>
<sequence length="372" mass="41692">MARGLRSKYNSTGERCVDACLNYGELRYTKEDGSPTRVEIPCDKYEEAISDFDERVKDGITQTTIDPKTVLNRGAFTYSQAKNIANEGKIKGLDFFEIDGSIECEHVLGISGSMEYALSIWNGDSPEDAAAKGVLRSMQVYGDDFIKELSLDNTVDTDAYYRFAKNVSSVGTMSDIKLYDTRNFGAFHNIQIEELEDRPKFIENIELPLGITGAAFGWIVVQILNYLVFNIQNKIAIIGISLIAMLAGSLTFIHIAKFLINKYVKSNTKTLIDMFNEEIERACIDSLLTVKEIEIILRNITKGEISKLLLDLKGSVNKKISTNSIVMKESRFILDARRMVILPGEFEIKGALDKLVGTYQEKLSSEYNVNNA</sequence>
<dbReference type="EMBL" id="NOJZ02000002">
    <property type="protein sequence ID" value="RDY24549.1"/>
    <property type="molecule type" value="Genomic_DNA"/>
</dbReference>
<evidence type="ECO:0000313" key="2">
    <source>
        <dbReference type="EMBL" id="RDY24549.1"/>
    </source>
</evidence>
<dbReference type="RefSeq" id="WP_095405935.1">
    <property type="nucleotide sequence ID" value="NZ_NOJZ02000002.1"/>
</dbReference>
<keyword evidence="1" id="KW-1133">Transmembrane helix</keyword>
<protein>
    <submittedName>
        <fullName evidence="2">Uncharacterized protein</fullName>
    </submittedName>
</protein>
<keyword evidence="1" id="KW-0472">Membrane</keyword>
<evidence type="ECO:0000313" key="3">
    <source>
        <dbReference type="Proteomes" id="UP000243494"/>
    </source>
</evidence>
<dbReference type="OrthoDB" id="3196385at2"/>
<evidence type="ECO:0000256" key="1">
    <source>
        <dbReference type="SAM" id="Phobius"/>
    </source>
</evidence>
<keyword evidence="3" id="KW-1185">Reference proteome</keyword>
<organism evidence="2 3">
    <name type="scientific">Romboutsia maritimum</name>
    <dbReference type="NCBI Taxonomy" id="2020948"/>
    <lineage>
        <taxon>Bacteria</taxon>
        <taxon>Bacillati</taxon>
        <taxon>Bacillota</taxon>
        <taxon>Clostridia</taxon>
        <taxon>Peptostreptococcales</taxon>
        <taxon>Peptostreptococcaceae</taxon>
        <taxon>Romboutsia</taxon>
    </lineage>
</organism>
<keyword evidence="1" id="KW-0812">Transmembrane</keyword>
<reference evidence="2 3" key="1">
    <citation type="journal article" date="2017" name="Genome Announc.">
        <title>Draft Genome Sequence of Romboutsia maritimum sp. nov. Strain CCRI-22766(T), Isolated from Coastal Estuarine Mud.</title>
        <authorList>
            <person name="Maheux A.F."/>
            <person name="Boudreau D.K."/>
            <person name="Berube E."/>
            <person name="Boissinot M."/>
            <person name="Raymond F."/>
            <person name="Brodeur S."/>
            <person name="Corbeil J."/>
            <person name="Brightwell G."/>
            <person name="Broda D."/>
            <person name="Omar R.F."/>
            <person name="Bergeron M.G."/>
        </authorList>
    </citation>
    <scope>NUCLEOTIDE SEQUENCE [LARGE SCALE GENOMIC DNA]</scope>
    <source>
        <strain evidence="2 3">CCRI-22766</strain>
    </source>
</reference>
<feature type="transmembrane region" description="Helical" evidence="1">
    <location>
        <begin position="207"/>
        <end position="229"/>
    </location>
</feature>
<feature type="transmembrane region" description="Helical" evidence="1">
    <location>
        <begin position="235"/>
        <end position="260"/>
    </location>
</feature>
<dbReference type="AlphaFoldDB" id="A0A371IVQ6"/>